<keyword evidence="1" id="KW-0472">Membrane</keyword>
<feature type="non-terminal residue" evidence="2">
    <location>
        <position position="62"/>
    </location>
</feature>
<sequence length="62" mass="7013">MSQQQSAPTASQQDSKAYLGWVMFVLVVVYTFNFIDRSIISILAIPIQQELGVTDFQMGLMR</sequence>
<proteinExistence type="predicted"/>
<evidence type="ECO:0000313" key="2">
    <source>
        <dbReference type="EMBL" id="VAV86742.1"/>
    </source>
</evidence>
<gene>
    <name evidence="2" type="ORF">MNBD_ALPHA06-684</name>
</gene>
<protein>
    <submittedName>
        <fullName evidence="2">Uncharacterized MFS-type transporter</fullName>
    </submittedName>
</protein>
<accession>A0A3B0R2P9</accession>
<dbReference type="AlphaFoldDB" id="A0A3B0R2P9"/>
<feature type="transmembrane region" description="Helical" evidence="1">
    <location>
        <begin position="18"/>
        <end position="35"/>
    </location>
</feature>
<dbReference type="InterPro" id="IPR036259">
    <property type="entry name" value="MFS_trans_sf"/>
</dbReference>
<keyword evidence="1" id="KW-1133">Transmembrane helix</keyword>
<keyword evidence="1" id="KW-0812">Transmembrane</keyword>
<evidence type="ECO:0000256" key="1">
    <source>
        <dbReference type="SAM" id="Phobius"/>
    </source>
</evidence>
<dbReference type="EMBL" id="UOEE01000010">
    <property type="protein sequence ID" value="VAV86742.1"/>
    <property type="molecule type" value="Genomic_DNA"/>
</dbReference>
<organism evidence="2">
    <name type="scientific">hydrothermal vent metagenome</name>
    <dbReference type="NCBI Taxonomy" id="652676"/>
    <lineage>
        <taxon>unclassified sequences</taxon>
        <taxon>metagenomes</taxon>
        <taxon>ecological metagenomes</taxon>
    </lineage>
</organism>
<reference evidence="2" key="1">
    <citation type="submission" date="2018-06" db="EMBL/GenBank/DDBJ databases">
        <authorList>
            <person name="Zhirakovskaya E."/>
        </authorList>
    </citation>
    <scope>NUCLEOTIDE SEQUENCE</scope>
</reference>
<dbReference type="SUPFAM" id="SSF103473">
    <property type="entry name" value="MFS general substrate transporter"/>
    <property type="match status" value="1"/>
</dbReference>
<name>A0A3B0R2P9_9ZZZZ</name>